<comment type="caution">
    <text evidence="1">The sequence shown here is derived from an EMBL/GenBank/DDBJ whole genome shotgun (WGS) entry which is preliminary data.</text>
</comment>
<dbReference type="AlphaFoldDB" id="A0A0F9AJF1"/>
<organism evidence="1">
    <name type="scientific">marine sediment metagenome</name>
    <dbReference type="NCBI Taxonomy" id="412755"/>
    <lineage>
        <taxon>unclassified sequences</taxon>
        <taxon>metagenomes</taxon>
        <taxon>ecological metagenomes</taxon>
    </lineage>
</organism>
<reference evidence="1" key="1">
    <citation type="journal article" date="2015" name="Nature">
        <title>Complex archaea that bridge the gap between prokaryotes and eukaryotes.</title>
        <authorList>
            <person name="Spang A."/>
            <person name="Saw J.H."/>
            <person name="Jorgensen S.L."/>
            <person name="Zaremba-Niedzwiedzka K."/>
            <person name="Martijn J."/>
            <person name="Lind A.E."/>
            <person name="van Eijk R."/>
            <person name="Schleper C."/>
            <person name="Guy L."/>
            <person name="Ettema T.J."/>
        </authorList>
    </citation>
    <scope>NUCLEOTIDE SEQUENCE</scope>
</reference>
<name>A0A0F9AJF1_9ZZZZ</name>
<proteinExistence type="predicted"/>
<accession>A0A0F9AJF1</accession>
<protein>
    <submittedName>
        <fullName evidence="1">Uncharacterized protein</fullName>
    </submittedName>
</protein>
<dbReference type="EMBL" id="LAZR01042354">
    <property type="protein sequence ID" value="KKL09724.1"/>
    <property type="molecule type" value="Genomic_DNA"/>
</dbReference>
<evidence type="ECO:0000313" key="1">
    <source>
        <dbReference type="EMBL" id="KKL09724.1"/>
    </source>
</evidence>
<gene>
    <name evidence="1" type="ORF">LCGC14_2563000</name>
</gene>
<sequence>MAKKINKIKKFNIQLEVAEIKTVSKFYKKAKETKQMLSVTLKDSGKGDMYSITVSAPEEDHPLNYLNPLNDIGLDANLVLSIGNNPQKTLDDVEEEE</sequence>